<reference evidence="1" key="1">
    <citation type="submission" date="2022-07" db="EMBL/GenBank/DDBJ databases">
        <title>Chromosome-level genome of Muraenolepis orangiensis.</title>
        <authorList>
            <person name="Kim J."/>
        </authorList>
    </citation>
    <scope>NUCLEOTIDE SEQUENCE</scope>
    <source>
        <strain evidence="1">KU_S4_2022</strain>
        <tissue evidence="1">Muscle</tissue>
    </source>
</reference>
<evidence type="ECO:0000313" key="1">
    <source>
        <dbReference type="EMBL" id="KAJ3596317.1"/>
    </source>
</evidence>
<keyword evidence="2" id="KW-1185">Reference proteome</keyword>
<organism evidence="1 2">
    <name type="scientific">Muraenolepis orangiensis</name>
    <name type="common">Patagonian moray cod</name>
    <dbReference type="NCBI Taxonomy" id="630683"/>
    <lineage>
        <taxon>Eukaryota</taxon>
        <taxon>Metazoa</taxon>
        <taxon>Chordata</taxon>
        <taxon>Craniata</taxon>
        <taxon>Vertebrata</taxon>
        <taxon>Euteleostomi</taxon>
        <taxon>Actinopterygii</taxon>
        <taxon>Neopterygii</taxon>
        <taxon>Teleostei</taxon>
        <taxon>Neoteleostei</taxon>
        <taxon>Acanthomorphata</taxon>
        <taxon>Zeiogadaria</taxon>
        <taxon>Gadariae</taxon>
        <taxon>Gadiformes</taxon>
        <taxon>Muraenolepidoidei</taxon>
        <taxon>Muraenolepididae</taxon>
        <taxon>Muraenolepis</taxon>
    </lineage>
</organism>
<evidence type="ECO:0000313" key="2">
    <source>
        <dbReference type="Proteomes" id="UP001148018"/>
    </source>
</evidence>
<comment type="caution">
    <text evidence="1">The sequence shown here is derived from an EMBL/GenBank/DDBJ whole genome shotgun (WGS) entry which is preliminary data.</text>
</comment>
<name>A0A9Q0DX77_9TELE</name>
<dbReference type="Proteomes" id="UP001148018">
    <property type="component" value="Unassembled WGS sequence"/>
</dbReference>
<sequence>MLNAFSSAHRGTSEDRSKYKSAILDKRNPDAGVVTSDQPMLWPDERLAGWLAGWLAGSALPCGAERVHSWGRRPPRDVALSYRTLQSGGLLLFSIPSAIHPVDIQPSFHSLTVVVATRQAERPLDTVL</sequence>
<accession>A0A9Q0DX77</accession>
<proteinExistence type="predicted"/>
<dbReference type="AlphaFoldDB" id="A0A9Q0DX77"/>
<dbReference type="EMBL" id="JANIIK010000110">
    <property type="protein sequence ID" value="KAJ3596317.1"/>
    <property type="molecule type" value="Genomic_DNA"/>
</dbReference>
<gene>
    <name evidence="1" type="ORF">NHX12_002726</name>
</gene>
<protein>
    <submittedName>
        <fullName evidence="1">Uncharacterized protein</fullName>
    </submittedName>
</protein>